<evidence type="ECO:0000256" key="1">
    <source>
        <dbReference type="SAM" id="MobiDB-lite"/>
    </source>
</evidence>
<dbReference type="OrthoDB" id="10335926at2759"/>
<evidence type="ECO:0000313" key="3">
    <source>
        <dbReference type="Proteomes" id="UP000699462"/>
    </source>
</evidence>
<keyword evidence="3" id="KW-1185">Reference proteome</keyword>
<name>A0A8T0DCZ7_9TREM</name>
<dbReference type="Proteomes" id="UP000699462">
    <property type="component" value="Unassembled WGS sequence"/>
</dbReference>
<feature type="compositionally biased region" description="Polar residues" evidence="1">
    <location>
        <begin position="251"/>
        <end position="278"/>
    </location>
</feature>
<accession>A0A8T0DCZ7</accession>
<gene>
    <name evidence="2" type="ORF">P879_08093</name>
</gene>
<feature type="region of interest" description="Disordered" evidence="1">
    <location>
        <begin position="224"/>
        <end position="288"/>
    </location>
</feature>
<reference evidence="2 3" key="1">
    <citation type="submission" date="2019-07" db="EMBL/GenBank/DDBJ databases">
        <title>Annotation for the trematode Paragonimus westermani.</title>
        <authorList>
            <person name="Choi Y.-J."/>
        </authorList>
    </citation>
    <scope>NUCLEOTIDE SEQUENCE [LARGE SCALE GENOMIC DNA]</scope>
    <source>
        <strain evidence="2">180907_Pwestermani</strain>
    </source>
</reference>
<comment type="caution">
    <text evidence="2">The sequence shown here is derived from an EMBL/GenBank/DDBJ whole genome shotgun (WGS) entry which is preliminary data.</text>
</comment>
<dbReference type="AlphaFoldDB" id="A0A8T0DCZ7"/>
<feature type="compositionally biased region" description="Basic and acidic residues" evidence="1">
    <location>
        <begin position="125"/>
        <end position="139"/>
    </location>
</feature>
<proteinExistence type="predicted"/>
<sequence length="288" mass="32572">MQKFIYGRCLHFSIRFDPINLSRERRRSLVKQYLDMLIPMYPKITSGLATKFSPKIDSQKVEIFEQKLKAADHHVEALWLRLEGLQLKRTLEETRQDLNCLKSDDTNPITGTGFVLPKRGQQSTETKRGESKNQPDAPERSCSTSCQRNTSLETPFQIDTTTTLSCEKPFFVTKETSLPLVNKDTTTDKNSENISCKNQTTVQIKVTEYEEYLLRAAPLDPDVVCSSGEQTDELELGEAIEQRKPTDEQGAVSNPVPSDFSQMPPMQNTASVPSATQKSDSDEDSFYD</sequence>
<organism evidence="2 3">
    <name type="scientific">Paragonimus westermani</name>
    <dbReference type="NCBI Taxonomy" id="34504"/>
    <lineage>
        <taxon>Eukaryota</taxon>
        <taxon>Metazoa</taxon>
        <taxon>Spiralia</taxon>
        <taxon>Lophotrochozoa</taxon>
        <taxon>Platyhelminthes</taxon>
        <taxon>Trematoda</taxon>
        <taxon>Digenea</taxon>
        <taxon>Plagiorchiida</taxon>
        <taxon>Troglotremata</taxon>
        <taxon>Troglotrematidae</taxon>
        <taxon>Paragonimus</taxon>
    </lineage>
</organism>
<evidence type="ECO:0000313" key="2">
    <source>
        <dbReference type="EMBL" id="KAF8565699.1"/>
    </source>
</evidence>
<feature type="region of interest" description="Disordered" evidence="1">
    <location>
        <begin position="109"/>
        <end position="146"/>
    </location>
</feature>
<protein>
    <submittedName>
        <fullName evidence="2">Uncharacterized protein</fullName>
    </submittedName>
</protein>
<dbReference type="EMBL" id="JTDF01006277">
    <property type="protein sequence ID" value="KAF8565699.1"/>
    <property type="molecule type" value="Genomic_DNA"/>
</dbReference>